<reference evidence="2" key="2">
    <citation type="submission" date="2020-09" db="EMBL/GenBank/DDBJ databases">
        <authorList>
            <person name="Sun Q."/>
            <person name="Kim S."/>
        </authorList>
    </citation>
    <scope>NUCLEOTIDE SEQUENCE</scope>
    <source>
        <strain evidence="2">KCTC 42651</strain>
    </source>
</reference>
<dbReference type="RefSeq" id="WP_189987485.1">
    <property type="nucleotide sequence ID" value="NZ_BMZS01000002.1"/>
</dbReference>
<evidence type="ECO:0000313" key="2">
    <source>
        <dbReference type="EMBL" id="GHD41896.1"/>
    </source>
</evidence>
<dbReference type="InterPro" id="IPR036291">
    <property type="entry name" value="NAD(P)-bd_dom_sf"/>
</dbReference>
<dbReference type="InterPro" id="IPR001509">
    <property type="entry name" value="Epimerase_deHydtase"/>
</dbReference>
<gene>
    <name evidence="2" type="primary">wbnF</name>
    <name evidence="2" type="ORF">GCM10017083_06290</name>
</gene>
<dbReference type="Proteomes" id="UP000630353">
    <property type="component" value="Unassembled WGS sequence"/>
</dbReference>
<evidence type="ECO:0000259" key="1">
    <source>
        <dbReference type="Pfam" id="PF01370"/>
    </source>
</evidence>
<organism evidence="2 3">
    <name type="scientific">Thalassobaculum fulvum</name>
    <dbReference type="NCBI Taxonomy" id="1633335"/>
    <lineage>
        <taxon>Bacteria</taxon>
        <taxon>Pseudomonadati</taxon>
        <taxon>Pseudomonadota</taxon>
        <taxon>Alphaproteobacteria</taxon>
        <taxon>Rhodospirillales</taxon>
        <taxon>Thalassobaculaceae</taxon>
        <taxon>Thalassobaculum</taxon>
    </lineage>
</organism>
<name>A0A918XNP5_9PROT</name>
<dbReference type="InterPro" id="IPR050177">
    <property type="entry name" value="Lipid_A_modif_metabolic_enz"/>
</dbReference>
<evidence type="ECO:0000313" key="3">
    <source>
        <dbReference type="Proteomes" id="UP000630353"/>
    </source>
</evidence>
<dbReference type="SUPFAM" id="SSF51735">
    <property type="entry name" value="NAD(P)-binding Rossmann-fold domains"/>
    <property type="match status" value="1"/>
</dbReference>
<feature type="domain" description="NAD-dependent epimerase/dehydratase" evidence="1">
    <location>
        <begin position="4"/>
        <end position="238"/>
    </location>
</feature>
<accession>A0A918XNP5</accession>
<dbReference type="PANTHER" id="PTHR43245:SF13">
    <property type="entry name" value="UDP-D-APIOSE_UDP-D-XYLOSE SYNTHASE 2"/>
    <property type="match status" value="1"/>
</dbReference>
<dbReference type="Gene3D" id="3.40.50.720">
    <property type="entry name" value="NAD(P)-binding Rossmann-like Domain"/>
    <property type="match status" value="1"/>
</dbReference>
<dbReference type="Pfam" id="PF01370">
    <property type="entry name" value="Epimerase"/>
    <property type="match status" value="1"/>
</dbReference>
<sequence>MAHVLVTGAAGFIGAAVTAALAARGDRVTGIDVAVGPALARLAEAHAGVTAYVCEITEWAALAELMRRDPPDTIVHCAAIVGVPASVLSPHRTFDVNVGGSLTLFEAARLFGVRRVVHISSEETYGAFQAECIDETHPQNPVLAYGISKLAVEHLGRTFATLYGLEVVHLRTCWVYGPGLPRPRVPKTFVDAAVAGRPFHLPWGAAMKVDHTYIDDLVAGVLGALDCANHPHDAYNLGSGKAPTLAEIVGIIRELVPGADISAGDGEFEHSLPGASVPAVRKGALNVARAHAAFGYTPRYDIRAGLAAYIEAVRAGGS</sequence>
<dbReference type="PRINTS" id="PR01713">
    <property type="entry name" value="NUCEPIMERASE"/>
</dbReference>
<keyword evidence="3" id="KW-1185">Reference proteome</keyword>
<reference evidence="2" key="1">
    <citation type="journal article" date="2014" name="Int. J. Syst. Evol. Microbiol.">
        <title>Complete genome sequence of Corynebacterium casei LMG S-19264T (=DSM 44701T), isolated from a smear-ripened cheese.</title>
        <authorList>
            <consortium name="US DOE Joint Genome Institute (JGI-PGF)"/>
            <person name="Walter F."/>
            <person name="Albersmeier A."/>
            <person name="Kalinowski J."/>
            <person name="Ruckert C."/>
        </authorList>
    </citation>
    <scope>NUCLEOTIDE SEQUENCE</scope>
    <source>
        <strain evidence="2">KCTC 42651</strain>
    </source>
</reference>
<dbReference type="PANTHER" id="PTHR43245">
    <property type="entry name" value="BIFUNCTIONAL POLYMYXIN RESISTANCE PROTEIN ARNA"/>
    <property type="match status" value="1"/>
</dbReference>
<protein>
    <submittedName>
        <fullName evidence="2">Nucleotide sugar epimerase</fullName>
    </submittedName>
</protein>
<comment type="caution">
    <text evidence="2">The sequence shown here is derived from an EMBL/GenBank/DDBJ whole genome shotgun (WGS) entry which is preliminary data.</text>
</comment>
<dbReference type="EMBL" id="BMZS01000002">
    <property type="protein sequence ID" value="GHD41896.1"/>
    <property type="molecule type" value="Genomic_DNA"/>
</dbReference>
<dbReference type="AlphaFoldDB" id="A0A918XNP5"/>
<proteinExistence type="predicted"/>